<dbReference type="Proteomes" id="UP000279911">
    <property type="component" value="Unassembled WGS sequence"/>
</dbReference>
<proteinExistence type="predicted"/>
<dbReference type="RefSeq" id="WP_125481257.1">
    <property type="nucleotide sequence ID" value="NZ_RSFW01000019.1"/>
</dbReference>
<evidence type="ECO:0000313" key="3">
    <source>
        <dbReference type="Proteomes" id="UP000279911"/>
    </source>
</evidence>
<dbReference type="OrthoDB" id="2916869at2"/>
<evidence type="ECO:0000256" key="1">
    <source>
        <dbReference type="SAM" id="Phobius"/>
    </source>
</evidence>
<accession>A0A3R9EXT5</accession>
<protein>
    <submittedName>
        <fullName evidence="2">Uncharacterized protein</fullName>
    </submittedName>
</protein>
<organism evidence="2 3">
    <name type="scientific">Mesobacillus subterraneus</name>
    <dbReference type="NCBI Taxonomy" id="285983"/>
    <lineage>
        <taxon>Bacteria</taxon>
        <taxon>Bacillati</taxon>
        <taxon>Bacillota</taxon>
        <taxon>Bacilli</taxon>
        <taxon>Bacillales</taxon>
        <taxon>Bacillaceae</taxon>
        <taxon>Mesobacillus</taxon>
    </lineage>
</organism>
<keyword evidence="1" id="KW-1133">Transmembrane helix</keyword>
<dbReference type="EMBL" id="RSFW01000019">
    <property type="protein sequence ID" value="RSD25538.1"/>
    <property type="molecule type" value="Genomic_DNA"/>
</dbReference>
<sequence length="303" mass="34904">MNKHSEEQWELLKNVSPGEAVKIKMRNKILSSIRNQLSSKRKNPIFELKHILLTTMFILISAGLLVQLQSITPQTSRSPGGSLAENQEAFTTELDSVLVEETEDGFAFYKDGAQLQVGAANYVTAEQKEKIINSQAMYVEKKLEDFPYSTTLYIEHIKMMEVSLRYHFFVEAGKNTMHFSFDYPKLEYAEIFQFIATLDFHEPRPFKHEGTLYVTHGYGDLPFPVGLRPIEITNLTEKYEWEEMNPDSLRDYIEKIKSTPEWKQAEGGGSSYTFISTDGNIVVSITKEGKEINYEFTYLNRDE</sequence>
<name>A0A3R9EXT5_9BACI</name>
<keyword evidence="1" id="KW-0472">Membrane</keyword>
<reference evidence="3" key="1">
    <citation type="submission" date="2018-12" db="EMBL/GenBank/DDBJ databases">
        <title>Bacillus chawlae sp. nov., Bacillus glennii sp. nov., and Bacillus saganii sp. nov. Isolated from the Vehicle Assembly Building at Kennedy Space Center where the Viking Spacecraft were Assembled.</title>
        <authorList>
            <person name="Seuylemezian A."/>
            <person name="Vaishampayan P."/>
        </authorList>
    </citation>
    <scope>NUCLEOTIDE SEQUENCE [LARGE SCALE GENOMIC DNA]</scope>
    <source>
        <strain evidence="3">DSM 13966</strain>
    </source>
</reference>
<feature type="transmembrane region" description="Helical" evidence="1">
    <location>
        <begin position="50"/>
        <end position="68"/>
    </location>
</feature>
<gene>
    <name evidence="2" type="ORF">EJA10_17180</name>
</gene>
<evidence type="ECO:0000313" key="2">
    <source>
        <dbReference type="EMBL" id="RSD25538.1"/>
    </source>
</evidence>
<comment type="caution">
    <text evidence="2">The sequence shown here is derived from an EMBL/GenBank/DDBJ whole genome shotgun (WGS) entry which is preliminary data.</text>
</comment>
<keyword evidence="1" id="KW-0812">Transmembrane</keyword>
<dbReference type="AlphaFoldDB" id="A0A3R9EXT5"/>